<dbReference type="PANTHER" id="PTHR24300:SF417">
    <property type="entry name" value="CYTOCHROME P450 508B1-RELATED"/>
    <property type="match status" value="1"/>
</dbReference>
<feature type="transmembrane region" description="Helical" evidence="9">
    <location>
        <begin position="51"/>
        <end position="72"/>
    </location>
</feature>
<dbReference type="PANTHER" id="PTHR24300">
    <property type="entry name" value="CYTOCHROME P450 508A4-RELATED"/>
    <property type="match status" value="1"/>
</dbReference>
<dbReference type="Gene3D" id="1.10.630.10">
    <property type="entry name" value="Cytochrome P450"/>
    <property type="match status" value="1"/>
</dbReference>
<evidence type="ECO:0000313" key="10">
    <source>
        <dbReference type="EMBL" id="KAK3788775.1"/>
    </source>
</evidence>
<comment type="cofactor">
    <cofactor evidence="1 7">
        <name>heme</name>
        <dbReference type="ChEBI" id="CHEBI:30413"/>
    </cofactor>
</comment>
<comment type="caution">
    <text evidence="10">The sequence shown here is derived from an EMBL/GenBank/DDBJ whole genome shotgun (WGS) entry which is preliminary data.</text>
</comment>
<dbReference type="PRINTS" id="PR00385">
    <property type="entry name" value="P450"/>
</dbReference>
<protein>
    <recommendedName>
        <fullName evidence="12">Cytochrome P450</fullName>
    </recommendedName>
</protein>
<evidence type="ECO:0000256" key="1">
    <source>
        <dbReference type="ARBA" id="ARBA00001971"/>
    </source>
</evidence>
<dbReference type="EMBL" id="JAWDGP010001738">
    <property type="protein sequence ID" value="KAK3788775.1"/>
    <property type="molecule type" value="Genomic_DNA"/>
</dbReference>
<dbReference type="GO" id="GO:0004497">
    <property type="term" value="F:monooxygenase activity"/>
    <property type="evidence" value="ECO:0007669"/>
    <property type="project" value="UniProtKB-KW"/>
</dbReference>
<dbReference type="InterPro" id="IPR001128">
    <property type="entry name" value="Cyt_P450"/>
</dbReference>
<name>A0AAE1E080_9GAST</name>
<dbReference type="PROSITE" id="PS00086">
    <property type="entry name" value="CYTOCHROME_P450"/>
    <property type="match status" value="1"/>
</dbReference>
<dbReference type="InterPro" id="IPR036396">
    <property type="entry name" value="Cyt_P450_sf"/>
</dbReference>
<dbReference type="InterPro" id="IPR017972">
    <property type="entry name" value="Cyt_P450_CS"/>
</dbReference>
<evidence type="ECO:0000313" key="11">
    <source>
        <dbReference type="Proteomes" id="UP001283361"/>
    </source>
</evidence>
<evidence type="ECO:0000256" key="9">
    <source>
        <dbReference type="SAM" id="Phobius"/>
    </source>
</evidence>
<dbReference type="GO" id="GO:0005506">
    <property type="term" value="F:iron ion binding"/>
    <property type="evidence" value="ECO:0007669"/>
    <property type="project" value="InterPro"/>
</dbReference>
<sequence length="535" mass="60143">MATFIGILELNRGSSSLTAGLNSAVLYLDCTSGLFTDLYTISQFLNMLSTLLDNSTTVLIFVATILLVWYVITLPSMRGLPPGPFPLSLFGNFLMLRMPGADFIGILKDLKEKYGKIFTLKIGSKPFIYINDLKLLQEAFVKRGDVLSSRPHNFYVLKKIEEKAGVGVSLSNGQPWKELRRVSLTAMRDLGVGKKSLEEKVLEEVHVVLDIIGQQRGKPVAMKPWLVKATSNVISSVMFGSRFDFNDPRFNLLLKRLGEATSVNFLFMPANFFPLLRYFTKSEAKIIKTLATTSAYIKELVADHEETFDPDNIRDFVDLVLKMRNSPTGRHFNDLNMRRAIVDIFSAGSETTATTLQWLLYFMATNPAVQHRCQAEIDEILGDGRSVTHADKEKLRFTEATILETLRYRPVAPFGIPHGVDRSFELAGYTIPRDAVVFSNITAIHNDPNIFPNPEIFDPSRWLDKNGDITGRDRLLSFSLGPRSCLGEILAKMELFMFFTSILQFYTVQAQSVDLTPVLGFVSKGKDQAVVFKKR</sequence>
<evidence type="ECO:0000256" key="2">
    <source>
        <dbReference type="ARBA" id="ARBA00010617"/>
    </source>
</evidence>
<evidence type="ECO:0000256" key="4">
    <source>
        <dbReference type="ARBA" id="ARBA00023002"/>
    </source>
</evidence>
<keyword evidence="9" id="KW-1133">Transmembrane helix</keyword>
<dbReference type="Proteomes" id="UP001283361">
    <property type="component" value="Unassembled WGS sequence"/>
</dbReference>
<keyword evidence="11" id="KW-1185">Reference proteome</keyword>
<evidence type="ECO:0008006" key="12">
    <source>
        <dbReference type="Google" id="ProtNLM"/>
    </source>
</evidence>
<keyword evidence="3 7" id="KW-0479">Metal-binding</keyword>
<reference evidence="10" key="1">
    <citation type="journal article" date="2023" name="G3 (Bethesda)">
        <title>A reference genome for the long-term kleptoplast-retaining sea slug Elysia crispata morphotype clarki.</title>
        <authorList>
            <person name="Eastman K.E."/>
            <person name="Pendleton A.L."/>
            <person name="Shaikh M.A."/>
            <person name="Suttiyut T."/>
            <person name="Ogas R."/>
            <person name="Tomko P."/>
            <person name="Gavelis G."/>
            <person name="Widhalm J.R."/>
            <person name="Wisecaver J.H."/>
        </authorList>
    </citation>
    <scope>NUCLEOTIDE SEQUENCE</scope>
    <source>
        <strain evidence="10">ECLA1</strain>
    </source>
</reference>
<accession>A0AAE1E080</accession>
<evidence type="ECO:0000256" key="3">
    <source>
        <dbReference type="ARBA" id="ARBA00022723"/>
    </source>
</evidence>
<keyword evidence="9" id="KW-0472">Membrane</keyword>
<gene>
    <name evidence="10" type="ORF">RRG08_029223</name>
</gene>
<dbReference type="AlphaFoldDB" id="A0AAE1E080"/>
<evidence type="ECO:0000256" key="8">
    <source>
        <dbReference type="RuleBase" id="RU000461"/>
    </source>
</evidence>
<dbReference type="GO" id="GO:0020037">
    <property type="term" value="F:heme binding"/>
    <property type="evidence" value="ECO:0007669"/>
    <property type="project" value="InterPro"/>
</dbReference>
<evidence type="ECO:0000256" key="6">
    <source>
        <dbReference type="ARBA" id="ARBA00023033"/>
    </source>
</evidence>
<dbReference type="Pfam" id="PF00067">
    <property type="entry name" value="p450"/>
    <property type="match status" value="1"/>
</dbReference>
<organism evidence="10 11">
    <name type="scientific">Elysia crispata</name>
    <name type="common">lettuce slug</name>
    <dbReference type="NCBI Taxonomy" id="231223"/>
    <lineage>
        <taxon>Eukaryota</taxon>
        <taxon>Metazoa</taxon>
        <taxon>Spiralia</taxon>
        <taxon>Lophotrochozoa</taxon>
        <taxon>Mollusca</taxon>
        <taxon>Gastropoda</taxon>
        <taxon>Heterobranchia</taxon>
        <taxon>Euthyneura</taxon>
        <taxon>Panpulmonata</taxon>
        <taxon>Sacoglossa</taxon>
        <taxon>Placobranchoidea</taxon>
        <taxon>Plakobranchidae</taxon>
        <taxon>Elysia</taxon>
    </lineage>
</organism>
<dbReference type="InterPro" id="IPR002401">
    <property type="entry name" value="Cyt_P450_E_grp-I"/>
</dbReference>
<keyword evidence="4 8" id="KW-0560">Oxidoreductase</keyword>
<keyword evidence="7 8" id="KW-0349">Heme</keyword>
<comment type="similarity">
    <text evidence="2 8">Belongs to the cytochrome P450 family.</text>
</comment>
<dbReference type="PRINTS" id="PR00463">
    <property type="entry name" value="EP450I"/>
</dbReference>
<proteinExistence type="inferred from homology"/>
<dbReference type="FunFam" id="1.10.630.10:FF:000036">
    <property type="entry name" value="CYtochrome P450 family"/>
    <property type="match status" value="1"/>
</dbReference>
<dbReference type="InterPro" id="IPR050182">
    <property type="entry name" value="Cytochrome_P450_fam2"/>
</dbReference>
<feature type="binding site" description="axial binding residue" evidence="7">
    <location>
        <position position="485"/>
    </location>
    <ligand>
        <name>heme</name>
        <dbReference type="ChEBI" id="CHEBI:30413"/>
    </ligand>
    <ligandPart>
        <name>Fe</name>
        <dbReference type="ChEBI" id="CHEBI:18248"/>
    </ligandPart>
</feature>
<keyword evidence="9" id="KW-0812">Transmembrane</keyword>
<dbReference type="SUPFAM" id="SSF48264">
    <property type="entry name" value="Cytochrome P450"/>
    <property type="match status" value="1"/>
</dbReference>
<keyword evidence="6 8" id="KW-0503">Monooxygenase</keyword>
<evidence type="ECO:0000256" key="5">
    <source>
        <dbReference type="ARBA" id="ARBA00023004"/>
    </source>
</evidence>
<evidence type="ECO:0000256" key="7">
    <source>
        <dbReference type="PIRSR" id="PIRSR602401-1"/>
    </source>
</evidence>
<dbReference type="GO" id="GO:0016705">
    <property type="term" value="F:oxidoreductase activity, acting on paired donors, with incorporation or reduction of molecular oxygen"/>
    <property type="evidence" value="ECO:0007669"/>
    <property type="project" value="InterPro"/>
</dbReference>
<keyword evidence="5 7" id="KW-0408">Iron</keyword>